<dbReference type="PANTHER" id="PTHR43022">
    <property type="entry name" value="PROTEIN SMF"/>
    <property type="match status" value="1"/>
</dbReference>
<feature type="domain" description="Smf/DprA SLOG" evidence="2">
    <location>
        <begin position="34"/>
        <end position="223"/>
    </location>
</feature>
<comment type="similarity">
    <text evidence="1">Belongs to the DprA/Smf family.</text>
</comment>
<dbReference type="AlphaFoldDB" id="A0A1I7F2A4"/>
<sequence>MMILKCNEEFYPEKFRELEEAAEGPSDRLCPNSFRMPKRIYCEGDLSLLEGPVIAVAGSRKASAYGMKVAAGLGKRAAAYGVTVISGMAQGIDSAAQQGALDAGGRVIAVFGCGIDVCYPRENRKLMDRIASEGLLISEYPPGTQPRRFFFPQRNRLISALSDAVVIVEAAVESGALMTAYYALDQGKRLYAVPGNITSRTSMGTNKLIQDSVQPVVSLDTPFEDLPVRKACYSEEKISGLGEDEQLVFRVLRDRGELMSDQISLLTGLSPMRVSQVITLLEMKGIAANYMGRTMLMDVNQ</sequence>
<evidence type="ECO:0000256" key="1">
    <source>
        <dbReference type="ARBA" id="ARBA00006525"/>
    </source>
</evidence>
<protein>
    <submittedName>
        <fullName evidence="3">DNA processing protein</fullName>
    </submittedName>
</protein>
<dbReference type="STRING" id="155865.SAMN05216515_10558"/>
<dbReference type="InterPro" id="IPR003488">
    <property type="entry name" value="DprA"/>
</dbReference>
<keyword evidence="4" id="KW-1185">Reference proteome</keyword>
<dbReference type="InterPro" id="IPR057666">
    <property type="entry name" value="DrpA_SLOG"/>
</dbReference>
<dbReference type="Proteomes" id="UP000198817">
    <property type="component" value="Unassembled WGS sequence"/>
</dbReference>
<evidence type="ECO:0000313" key="3">
    <source>
        <dbReference type="EMBL" id="SFU30229.1"/>
    </source>
</evidence>
<reference evidence="3 4" key="1">
    <citation type="submission" date="2016-10" db="EMBL/GenBank/DDBJ databases">
        <authorList>
            <person name="de Groot N.N."/>
        </authorList>
    </citation>
    <scope>NUCLEOTIDE SEQUENCE [LARGE SCALE GENOMIC DNA]</scope>
    <source>
        <strain evidence="3 4">KHGC13</strain>
    </source>
</reference>
<evidence type="ECO:0000259" key="2">
    <source>
        <dbReference type="Pfam" id="PF02481"/>
    </source>
</evidence>
<evidence type="ECO:0000313" key="4">
    <source>
        <dbReference type="Proteomes" id="UP000198817"/>
    </source>
</evidence>
<dbReference type="Pfam" id="PF02481">
    <property type="entry name" value="DNA_processg_A"/>
    <property type="match status" value="1"/>
</dbReference>
<gene>
    <name evidence="3" type="ORF">SAMN05216508_101204</name>
</gene>
<dbReference type="Gene3D" id="3.40.50.450">
    <property type="match status" value="1"/>
</dbReference>
<accession>A0A1I7F2A4</accession>
<dbReference type="OrthoDB" id="9785707at2"/>
<organism evidence="3 4">
    <name type="scientific">Eubacterium pyruvativorans</name>
    <dbReference type="NCBI Taxonomy" id="155865"/>
    <lineage>
        <taxon>Bacteria</taxon>
        <taxon>Bacillati</taxon>
        <taxon>Bacillota</taxon>
        <taxon>Clostridia</taxon>
        <taxon>Eubacteriales</taxon>
        <taxon>Eubacteriaceae</taxon>
        <taxon>Eubacterium</taxon>
    </lineage>
</organism>
<proteinExistence type="inferred from homology"/>
<name>A0A1I7F2A4_9FIRM</name>
<dbReference type="PANTHER" id="PTHR43022:SF1">
    <property type="entry name" value="PROTEIN SMF"/>
    <property type="match status" value="1"/>
</dbReference>
<dbReference type="RefSeq" id="WP_090469384.1">
    <property type="nucleotide sequence ID" value="NZ_FOWF01000005.1"/>
</dbReference>
<dbReference type="GO" id="GO:0009294">
    <property type="term" value="P:DNA-mediated transformation"/>
    <property type="evidence" value="ECO:0007669"/>
    <property type="project" value="InterPro"/>
</dbReference>
<dbReference type="EMBL" id="FPBT01000001">
    <property type="protein sequence ID" value="SFU30229.1"/>
    <property type="molecule type" value="Genomic_DNA"/>
</dbReference>
<dbReference type="SUPFAM" id="SSF102405">
    <property type="entry name" value="MCP/YpsA-like"/>
    <property type="match status" value="1"/>
</dbReference>
<dbReference type="NCBIfam" id="TIGR00732">
    <property type="entry name" value="dprA"/>
    <property type="match status" value="1"/>
</dbReference>